<evidence type="ECO:0000256" key="7">
    <source>
        <dbReference type="ARBA" id="ARBA00022989"/>
    </source>
</evidence>
<name>A0A7G9M326_9PERO</name>
<accession>A0A7G9M326</accession>
<keyword evidence="10" id="KW-0472">Membrane</keyword>
<keyword evidence="8 14" id="KW-0406">Ion transport</keyword>
<dbReference type="PANTHER" id="PTHR39937:SF1">
    <property type="entry name" value="ATP SYNTHASE PROTEIN 8"/>
    <property type="match status" value="1"/>
</dbReference>
<evidence type="ECO:0000256" key="6">
    <source>
        <dbReference type="ARBA" id="ARBA00022781"/>
    </source>
</evidence>
<keyword evidence="4 14" id="KW-0138">CF(0)</keyword>
<evidence type="ECO:0000256" key="11">
    <source>
        <dbReference type="ARBA" id="ARBA00023310"/>
    </source>
</evidence>
<dbReference type="PANTHER" id="PTHR39937">
    <property type="entry name" value="ATP SYNTHASE PROTEIN 8"/>
    <property type="match status" value="1"/>
</dbReference>
<geneLocation type="mitochondrion" evidence="16"/>
<evidence type="ECO:0000256" key="14">
    <source>
        <dbReference type="RuleBase" id="RU003661"/>
    </source>
</evidence>
<dbReference type="GO" id="GO:0045259">
    <property type="term" value="C:proton-transporting ATP synthase complex"/>
    <property type="evidence" value="ECO:0007669"/>
    <property type="project" value="UniProtKB-KW"/>
</dbReference>
<keyword evidence="11" id="KW-0066">ATP synthesis</keyword>
<evidence type="ECO:0000256" key="8">
    <source>
        <dbReference type="ARBA" id="ARBA00023065"/>
    </source>
</evidence>
<dbReference type="GO" id="GO:0015986">
    <property type="term" value="P:proton motive force-driven ATP synthesis"/>
    <property type="evidence" value="ECO:0007669"/>
    <property type="project" value="InterPro"/>
</dbReference>
<evidence type="ECO:0000256" key="5">
    <source>
        <dbReference type="ARBA" id="ARBA00022692"/>
    </source>
</evidence>
<dbReference type="EMBL" id="MT410919">
    <property type="protein sequence ID" value="QNM99744.1"/>
    <property type="molecule type" value="Genomic_DNA"/>
</dbReference>
<dbReference type="RefSeq" id="YP_009990507.1">
    <property type="nucleotide sequence ID" value="NC_052763.1"/>
</dbReference>
<keyword evidence="6 14" id="KW-0375">Hydrogen ion transport</keyword>
<evidence type="ECO:0000256" key="2">
    <source>
        <dbReference type="ARBA" id="ARBA00008892"/>
    </source>
</evidence>
<comment type="function">
    <text evidence="12">Subunit 8, of the mitochondrial membrane ATP synthase complex (F(1)F(0) ATP synthase or Complex V) that produces ATP from ADP in the presence of a proton gradient across the membrane which is generated by electron transport complexes of the respiratory chain. ATP synthase complex consist of a soluble F(1) head domain - the catalytic core - and a membrane F(1) domain - the membrane proton channel. These two domains are linked by a central stalk rotating inside the F(1) region and a stationary peripheral stalk. During catalysis, ATP synthesis in the catalytic domain of F(1) is coupled via a rotary mechanism of the central stalk subunits to proton translocation. In vivo, can only synthesize ATP although its ATP hydrolase activity can be activated artificially in vitro. Part of the complex F(0) domain.</text>
</comment>
<organism evidence="16">
    <name type="scientific">Echiichthys vipera</name>
    <name type="common">lesser weever</name>
    <dbReference type="NCBI Taxonomy" id="94984"/>
    <lineage>
        <taxon>Eukaryota</taxon>
        <taxon>Metazoa</taxon>
        <taxon>Chordata</taxon>
        <taxon>Craniata</taxon>
        <taxon>Vertebrata</taxon>
        <taxon>Euteleostomi</taxon>
        <taxon>Actinopterygii</taxon>
        <taxon>Neopterygii</taxon>
        <taxon>Teleostei</taxon>
        <taxon>Neoteleostei</taxon>
        <taxon>Acanthomorphata</taxon>
        <taxon>Eupercaria</taxon>
        <taxon>Perciformes</taxon>
        <taxon>Percoidei</taxon>
        <taxon>Trachinidae</taxon>
        <taxon>Echiichthys</taxon>
    </lineage>
</organism>
<comment type="subcellular location">
    <subcellularLocation>
        <location evidence="1 14">Mitochondrion membrane</location>
        <topology evidence="1 14">Single-pass membrane protein</topology>
    </subcellularLocation>
</comment>
<keyword evidence="15" id="KW-0732">Signal</keyword>
<evidence type="ECO:0000256" key="12">
    <source>
        <dbReference type="ARBA" id="ARBA00053067"/>
    </source>
</evidence>
<sequence length="55" mass="6339">MPQLNPSPWLAILVFSWLIFLIVIPPKILAHLYPGEPAPQSTKTTKTSPWTWPWQ</sequence>
<evidence type="ECO:0000256" key="13">
    <source>
        <dbReference type="ARBA" id="ARBA00064647"/>
    </source>
</evidence>
<evidence type="ECO:0000256" key="9">
    <source>
        <dbReference type="ARBA" id="ARBA00023128"/>
    </source>
</evidence>
<dbReference type="InterPro" id="IPR001421">
    <property type="entry name" value="ATP8_metazoa"/>
</dbReference>
<evidence type="ECO:0000256" key="1">
    <source>
        <dbReference type="ARBA" id="ARBA00004304"/>
    </source>
</evidence>
<gene>
    <name evidence="16" type="primary">ATP8</name>
</gene>
<comment type="subunit">
    <text evidence="13">Component of the ATP synthase complex composed at least of ATP5F1A/subunit alpha, ATP5F1B/subunit beta, ATP5MC1/subunit c (homooctomer), MT-ATP6/subunit a, MT-ATP8/subunit 8, ATP5ME/subunit e, ATP5MF/subunit f, ATP5MG/subunit g, ATP5MK/subunit k, ATP5MJ/subunit j, ATP5F1C/subunit gamma, ATP5F1D/subunit delta, ATP5F1E/subunit epsilon, ATP5PF/subunit F6, ATP5PB/subunit b, ATP5PD/subunit d, ATP5PO/subunit OSCP. ATP synthase complex consists of a soluble F(1) head domain (subunits alpha(3) and beta(3)) - the catalytic core - and a membrane F(0) domain - the membrane proton channel (subunits c, a, 8, e, f, g, k and j). These two domains are linked by a central stalk (subunits gamma, delta, and epsilon) rotating inside the F1 region and a stationary peripheral stalk (subunits F6, b, d, and OSCP).</text>
</comment>
<dbReference type="GO" id="GO:0031966">
    <property type="term" value="C:mitochondrial membrane"/>
    <property type="evidence" value="ECO:0007669"/>
    <property type="project" value="UniProtKB-SubCell"/>
</dbReference>
<dbReference type="Pfam" id="PF00895">
    <property type="entry name" value="ATP-synt_8"/>
    <property type="match status" value="1"/>
</dbReference>
<evidence type="ECO:0000256" key="15">
    <source>
        <dbReference type="SAM" id="SignalP"/>
    </source>
</evidence>
<feature type="chain" id="PRO_5028809849" description="ATP synthase complex subunit 8" evidence="15">
    <location>
        <begin position="31"/>
        <end position="55"/>
    </location>
</feature>
<dbReference type="GeneID" id="62623951"/>
<evidence type="ECO:0000256" key="10">
    <source>
        <dbReference type="ARBA" id="ARBA00023136"/>
    </source>
</evidence>
<dbReference type="InterPro" id="IPR050635">
    <property type="entry name" value="ATPase_protein_8"/>
</dbReference>
<feature type="signal peptide" evidence="15">
    <location>
        <begin position="1"/>
        <end position="30"/>
    </location>
</feature>
<keyword evidence="5 14" id="KW-0812">Transmembrane</keyword>
<keyword evidence="9 14" id="KW-0496">Mitochondrion</keyword>
<evidence type="ECO:0000256" key="4">
    <source>
        <dbReference type="ARBA" id="ARBA00022547"/>
    </source>
</evidence>
<evidence type="ECO:0000313" key="16">
    <source>
        <dbReference type="EMBL" id="QNM99744.1"/>
    </source>
</evidence>
<reference evidence="16" key="1">
    <citation type="submission" date="2020-04" db="EMBL/GenBank/DDBJ databases">
        <title>DNAmark Project.</title>
        <authorList>
            <person name="Margaryan A."/>
        </authorList>
    </citation>
    <scope>NUCLEOTIDE SEQUENCE</scope>
    <source>
        <strain evidence="16">DM355</strain>
    </source>
</reference>
<keyword evidence="7" id="KW-1133">Transmembrane helix</keyword>
<dbReference type="AlphaFoldDB" id="A0A7G9M326"/>
<dbReference type="GO" id="GO:0015078">
    <property type="term" value="F:proton transmembrane transporter activity"/>
    <property type="evidence" value="ECO:0007669"/>
    <property type="project" value="InterPro"/>
</dbReference>
<evidence type="ECO:0000256" key="3">
    <source>
        <dbReference type="ARBA" id="ARBA00022448"/>
    </source>
</evidence>
<protein>
    <recommendedName>
        <fullName evidence="14">ATP synthase complex subunit 8</fullName>
    </recommendedName>
</protein>
<comment type="similarity">
    <text evidence="2 14">Belongs to the ATPase protein 8 family.</text>
</comment>
<proteinExistence type="inferred from homology"/>
<dbReference type="CTD" id="4509"/>
<keyword evidence="3 14" id="KW-0813">Transport</keyword>